<proteinExistence type="predicted"/>
<sequence>MPIIHIGKMVFVPHHSSRQVELQNVYHVPELCMIQDSYNIPFGKVKTLPCEKISTFYTI</sequence>
<evidence type="ECO:0000313" key="1">
    <source>
        <dbReference type="EMBL" id="KAG5586975.1"/>
    </source>
</evidence>
<keyword evidence="2" id="KW-1185">Reference proteome</keyword>
<organism evidence="1 2">
    <name type="scientific">Solanum commersonii</name>
    <name type="common">Commerson's wild potato</name>
    <name type="synonym">Commerson's nightshade</name>
    <dbReference type="NCBI Taxonomy" id="4109"/>
    <lineage>
        <taxon>Eukaryota</taxon>
        <taxon>Viridiplantae</taxon>
        <taxon>Streptophyta</taxon>
        <taxon>Embryophyta</taxon>
        <taxon>Tracheophyta</taxon>
        <taxon>Spermatophyta</taxon>
        <taxon>Magnoliopsida</taxon>
        <taxon>eudicotyledons</taxon>
        <taxon>Gunneridae</taxon>
        <taxon>Pentapetalae</taxon>
        <taxon>asterids</taxon>
        <taxon>lamiids</taxon>
        <taxon>Solanales</taxon>
        <taxon>Solanaceae</taxon>
        <taxon>Solanoideae</taxon>
        <taxon>Solaneae</taxon>
        <taxon>Solanum</taxon>
    </lineage>
</organism>
<accession>A0A9J5XH75</accession>
<dbReference type="EMBL" id="JACXVP010000009">
    <property type="protein sequence ID" value="KAG5586975.1"/>
    <property type="molecule type" value="Genomic_DNA"/>
</dbReference>
<dbReference type="Proteomes" id="UP000824120">
    <property type="component" value="Chromosome 9"/>
</dbReference>
<comment type="caution">
    <text evidence="1">The sequence shown here is derived from an EMBL/GenBank/DDBJ whole genome shotgun (WGS) entry which is preliminary data.</text>
</comment>
<protein>
    <submittedName>
        <fullName evidence="1">Uncharacterized protein</fullName>
    </submittedName>
</protein>
<gene>
    <name evidence="1" type="ORF">H5410_047409</name>
</gene>
<name>A0A9J5XH75_SOLCO</name>
<dbReference type="AlphaFoldDB" id="A0A9J5XH75"/>
<evidence type="ECO:0000313" key="2">
    <source>
        <dbReference type="Proteomes" id="UP000824120"/>
    </source>
</evidence>
<reference evidence="1 2" key="1">
    <citation type="submission" date="2020-09" db="EMBL/GenBank/DDBJ databases">
        <title>De no assembly of potato wild relative species, Solanum commersonii.</title>
        <authorList>
            <person name="Cho K."/>
        </authorList>
    </citation>
    <scope>NUCLEOTIDE SEQUENCE [LARGE SCALE GENOMIC DNA]</scope>
    <source>
        <strain evidence="1">LZ3.2</strain>
        <tissue evidence="1">Leaf</tissue>
    </source>
</reference>